<feature type="compositionally biased region" description="Basic and acidic residues" evidence="1">
    <location>
        <begin position="95"/>
        <end position="108"/>
    </location>
</feature>
<protein>
    <submittedName>
        <fullName evidence="2">Uncharacterized protein</fullName>
    </submittedName>
</protein>
<keyword evidence="3" id="KW-1185">Reference proteome</keyword>
<proteinExistence type="predicted"/>
<feature type="region of interest" description="Disordered" evidence="1">
    <location>
        <begin position="1"/>
        <end position="47"/>
    </location>
</feature>
<dbReference type="Proteomes" id="UP000649617">
    <property type="component" value="Unassembled WGS sequence"/>
</dbReference>
<evidence type="ECO:0000256" key="1">
    <source>
        <dbReference type="SAM" id="MobiDB-lite"/>
    </source>
</evidence>
<feature type="non-terminal residue" evidence="2">
    <location>
        <position position="1"/>
    </location>
</feature>
<sequence length="264" mass="28771">MEAPRPPQLRLTPQPPTKSQSTPALRASQLRGPGPGPSEQPMSKRYDVSIGILGKETSKPRPALQAVLRSMRRPIHEIHGLDTAHWLASVERARSAERRRRGGVDKRPVPSWNFRGGGPLQPITSAGAGAAELVKEKDTDLKGGLGASLGASNAGAQLRQKLDEQLRRQEELQRQLAQLQHGEEEAKSSGVPAELPRAPERTVAETPAKAEPSEPSPTANIAVEMDDEAVLQALEEQQSLRRSLRAKLRHLLGDRSEETTQDPK</sequence>
<organism evidence="2 3">
    <name type="scientific">Symbiodinium pilosum</name>
    <name type="common">Dinoflagellate</name>
    <dbReference type="NCBI Taxonomy" id="2952"/>
    <lineage>
        <taxon>Eukaryota</taxon>
        <taxon>Sar</taxon>
        <taxon>Alveolata</taxon>
        <taxon>Dinophyceae</taxon>
        <taxon>Suessiales</taxon>
        <taxon>Symbiodiniaceae</taxon>
        <taxon>Symbiodinium</taxon>
    </lineage>
</organism>
<feature type="compositionally biased region" description="Low complexity" evidence="1">
    <location>
        <begin position="8"/>
        <end position="23"/>
    </location>
</feature>
<dbReference type="AlphaFoldDB" id="A0A812IQK8"/>
<gene>
    <name evidence="2" type="ORF">SPIL2461_LOCUS435</name>
</gene>
<reference evidence="2" key="1">
    <citation type="submission" date="2021-02" db="EMBL/GenBank/DDBJ databases">
        <authorList>
            <person name="Dougan E. K."/>
            <person name="Rhodes N."/>
            <person name="Thang M."/>
            <person name="Chan C."/>
        </authorList>
    </citation>
    <scope>NUCLEOTIDE SEQUENCE</scope>
</reference>
<evidence type="ECO:0000313" key="2">
    <source>
        <dbReference type="EMBL" id="CAE7159138.1"/>
    </source>
</evidence>
<feature type="region of interest" description="Disordered" evidence="1">
    <location>
        <begin position="95"/>
        <end position="125"/>
    </location>
</feature>
<dbReference type="EMBL" id="CAJNIZ010000330">
    <property type="protein sequence ID" value="CAE7159138.1"/>
    <property type="molecule type" value="Genomic_DNA"/>
</dbReference>
<feature type="region of interest" description="Disordered" evidence="1">
    <location>
        <begin position="176"/>
        <end position="219"/>
    </location>
</feature>
<name>A0A812IQK8_SYMPI</name>
<accession>A0A812IQK8</accession>
<comment type="caution">
    <text evidence="2">The sequence shown here is derived from an EMBL/GenBank/DDBJ whole genome shotgun (WGS) entry which is preliminary data.</text>
</comment>
<evidence type="ECO:0000313" key="3">
    <source>
        <dbReference type="Proteomes" id="UP000649617"/>
    </source>
</evidence>
<dbReference type="OrthoDB" id="447871at2759"/>